<sequence>MKAQFDTFLSTSSEISESILNSLRDQICLINQDGIICLTNKEWTRFALSNGATLSNVGIGANYLQHCEKEPAVFQGLQAILAGKANLFNFEYPCHSPSTKRWFLMQATPLQANNQALRGVVIRHVDITKQKLMELQLKEYADKDSLTSLFNRRYFEEQLIKEVTLSRQRGLYLSLLYIDVDNFKEINDGHGHPAGDRVLQELALRISDATRPCDTTARIGGDEFALLLPDTDKMELTLLANRLILDIQQLKIPELIHPIDITVSIGGKSFVSDFSINTMAHWVDKALYLAKDKGKNQVVIL</sequence>
<dbReference type="SUPFAM" id="SSF55073">
    <property type="entry name" value="Nucleotide cyclase"/>
    <property type="match status" value="1"/>
</dbReference>
<keyword evidence="4" id="KW-1185">Reference proteome</keyword>
<dbReference type="InterPro" id="IPR000160">
    <property type="entry name" value="GGDEF_dom"/>
</dbReference>
<dbReference type="AlphaFoldDB" id="A0A1C7DVZ3"/>
<gene>
    <name evidence="3" type="ORF">BBI08_05410</name>
</gene>
<dbReference type="PANTHER" id="PTHR45138">
    <property type="entry name" value="REGULATORY COMPONENTS OF SENSORY TRANSDUCTION SYSTEM"/>
    <property type="match status" value="1"/>
</dbReference>
<dbReference type="NCBIfam" id="TIGR00254">
    <property type="entry name" value="GGDEF"/>
    <property type="match status" value="1"/>
</dbReference>
<dbReference type="InterPro" id="IPR013656">
    <property type="entry name" value="PAS_4"/>
</dbReference>
<dbReference type="EMBL" id="CP016537">
    <property type="protein sequence ID" value="ANU15468.1"/>
    <property type="molecule type" value="Genomic_DNA"/>
</dbReference>
<name>A0A1C7DVZ3_9BACL</name>
<dbReference type="InterPro" id="IPR029787">
    <property type="entry name" value="Nucleotide_cyclase"/>
</dbReference>
<dbReference type="SMART" id="SM00267">
    <property type="entry name" value="GGDEF"/>
    <property type="match status" value="1"/>
</dbReference>
<feature type="domain" description="GGDEF" evidence="2">
    <location>
        <begin position="171"/>
        <end position="301"/>
    </location>
</feature>
<accession>A0A1C7DVZ3</accession>
<dbReference type="Gene3D" id="3.30.450.20">
    <property type="entry name" value="PAS domain"/>
    <property type="match status" value="1"/>
</dbReference>
<evidence type="ECO:0000313" key="4">
    <source>
        <dbReference type="Proteomes" id="UP000092687"/>
    </source>
</evidence>
<dbReference type="Proteomes" id="UP000092687">
    <property type="component" value="Chromosome"/>
</dbReference>
<dbReference type="Gene3D" id="3.30.70.270">
    <property type="match status" value="1"/>
</dbReference>
<dbReference type="Pfam" id="PF08448">
    <property type="entry name" value="PAS_4"/>
    <property type="match status" value="1"/>
</dbReference>
<reference evidence="3" key="1">
    <citation type="submission" date="2016-10" db="EMBL/GenBank/DDBJ databases">
        <authorList>
            <person name="de Groot N.N."/>
        </authorList>
    </citation>
    <scope>NUCLEOTIDE SEQUENCE</scope>
    <source>
        <strain evidence="3">DSM 24743</strain>
    </source>
</reference>
<dbReference type="FunFam" id="3.30.70.270:FF:000001">
    <property type="entry name" value="Diguanylate cyclase domain protein"/>
    <property type="match status" value="1"/>
</dbReference>
<dbReference type="InterPro" id="IPR050469">
    <property type="entry name" value="Diguanylate_Cyclase"/>
</dbReference>
<dbReference type="GO" id="GO:0052621">
    <property type="term" value="F:diguanylate cyclase activity"/>
    <property type="evidence" value="ECO:0007669"/>
    <property type="project" value="TreeGrafter"/>
</dbReference>
<dbReference type="KEGG" id="phc:BBI08_05410"/>
<dbReference type="OrthoDB" id="9759607at2"/>
<dbReference type="PROSITE" id="PS50113">
    <property type="entry name" value="PAC"/>
    <property type="match status" value="1"/>
</dbReference>
<dbReference type="PANTHER" id="PTHR45138:SF9">
    <property type="entry name" value="DIGUANYLATE CYCLASE DGCM-RELATED"/>
    <property type="match status" value="1"/>
</dbReference>
<dbReference type="SUPFAM" id="SSF55785">
    <property type="entry name" value="PYP-like sensor domain (PAS domain)"/>
    <property type="match status" value="1"/>
</dbReference>
<organism evidence="3 4">
    <name type="scientific">Planococcus halocryophilus</name>
    <dbReference type="NCBI Taxonomy" id="1215089"/>
    <lineage>
        <taxon>Bacteria</taxon>
        <taxon>Bacillati</taxon>
        <taxon>Bacillota</taxon>
        <taxon>Bacilli</taxon>
        <taxon>Bacillales</taxon>
        <taxon>Caryophanaceae</taxon>
        <taxon>Planococcus</taxon>
    </lineage>
</organism>
<dbReference type="Pfam" id="PF00990">
    <property type="entry name" value="GGDEF"/>
    <property type="match status" value="1"/>
</dbReference>
<dbReference type="InterPro" id="IPR043128">
    <property type="entry name" value="Rev_trsase/Diguanyl_cyclase"/>
</dbReference>
<evidence type="ECO:0000313" key="3">
    <source>
        <dbReference type="EMBL" id="ANU15468.1"/>
    </source>
</evidence>
<protein>
    <submittedName>
        <fullName evidence="3">GGDEF domain-containing protein</fullName>
    </submittedName>
</protein>
<proteinExistence type="predicted"/>
<dbReference type="InterPro" id="IPR035965">
    <property type="entry name" value="PAS-like_dom_sf"/>
</dbReference>
<evidence type="ECO:0000259" key="2">
    <source>
        <dbReference type="PROSITE" id="PS50887"/>
    </source>
</evidence>
<dbReference type="PROSITE" id="PS50887">
    <property type="entry name" value="GGDEF"/>
    <property type="match status" value="1"/>
</dbReference>
<dbReference type="CDD" id="cd01949">
    <property type="entry name" value="GGDEF"/>
    <property type="match status" value="1"/>
</dbReference>
<dbReference type="STRING" id="1215089.BBI08_05410"/>
<feature type="domain" description="PAC" evidence="1">
    <location>
        <begin position="86"/>
        <end position="139"/>
    </location>
</feature>
<evidence type="ECO:0000259" key="1">
    <source>
        <dbReference type="PROSITE" id="PS50113"/>
    </source>
</evidence>
<dbReference type="InterPro" id="IPR000700">
    <property type="entry name" value="PAS-assoc_C"/>
</dbReference>